<dbReference type="Gene3D" id="3.90.1200.10">
    <property type="match status" value="1"/>
</dbReference>
<dbReference type="SUPFAM" id="SSF56112">
    <property type="entry name" value="Protein kinase-like (PK-like)"/>
    <property type="match status" value="1"/>
</dbReference>
<dbReference type="GO" id="GO:0005739">
    <property type="term" value="C:mitochondrion"/>
    <property type="evidence" value="ECO:0007669"/>
    <property type="project" value="UniProtKB-SubCell"/>
</dbReference>
<evidence type="ECO:0000256" key="3">
    <source>
        <dbReference type="ARBA" id="ARBA00016197"/>
    </source>
</evidence>
<evidence type="ECO:0000313" key="7">
    <source>
        <dbReference type="EMBL" id="BCS02912.1"/>
    </source>
</evidence>
<dbReference type="Proteomes" id="UP000661280">
    <property type="component" value="Chromosome 6"/>
</dbReference>
<keyword evidence="4" id="KW-0809">Transit peptide</keyword>
<comment type="subcellular location">
    <subcellularLocation>
        <location evidence="1">Mitochondrion</location>
    </subcellularLocation>
</comment>
<protein>
    <recommendedName>
        <fullName evidence="3">Altered inheritance of mitochondria protein 9, mitochondrial</fullName>
    </recommendedName>
    <alternativeName>
        <fullName evidence="6">Found in mitochondrial proteome protein 29</fullName>
    </alternativeName>
</protein>
<evidence type="ECO:0000256" key="4">
    <source>
        <dbReference type="ARBA" id="ARBA00022946"/>
    </source>
</evidence>
<dbReference type="PANTHER" id="PTHR36091">
    <property type="entry name" value="ALTERED INHERITANCE OF MITOCHONDRIA PROTEIN 9, MITOCHONDRIAL"/>
    <property type="match status" value="1"/>
</dbReference>
<keyword evidence="8" id="KW-1185">Reference proteome</keyword>
<dbReference type="InterPro" id="IPR011009">
    <property type="entry name" value="Kinase-like_dom_sf"/>
</dbReference>
<dbReference type="AlphaFoldDB" id="A0A7R7WH67"/>
<dbReference type="OrthoDB" id="2831558at2759"/>
<gene>
    <name evidence="7" type="ORF">AKAW2_61176S</name>
</gene>
<dbReference type="GeneID" id="64964233"/>
<evidence type="ECO:0000313" key="8">
    <source>
        <dbReference type="Proteomes" id="UP000661280"/>
    </source>
</evidence>
<reference evidence="7" key="2">
    <citation type="submission" date="2021-02" db="EMBL/GenBank/DDBJ databases">
        <title>Aspergillus luchuensis mut. kawachii IFO 4304 genome sequence.</title>
        <authorList>
            <person name="Mori K."/>
            <person name="Kadooka C."/>
            <person name="Goto M."/>
            <person name="Futagami T."/>
        </authorList>
    </citation>
    <scope>NUCLEOTIDE SEQUENCE</scope>
    <source>
        <strain evidence="7">IFO 4308</strain>
    </source>
</reference>
<keyword evidence="5" id="KW-0496">Mitochondrion</keyword>
<dbReference type="Gene3D" id="3.30.200.20">
    <property type="entry name" value="Phosphorylase Kinase, domain 1"/>
    <property type="match status" value="1"/>
</dbReference>
<accession>A0A7R7WH67</accession>
<organism evidence="7 8">
    <name type="scientific">Aspergillus kawachii</name>
    <name type="common">White koji mold</name>
    <name type="synonym">Aspergillus awamori var. kawachi</name>
    <dbReference type="NCBI Taxonomy" id="1069201"/>
    <lineage>
        <taxon>Eukaryota</taxon>
        <taxon>Fungi</taxon>
        <taxon>Dikarya</taxon>
        <taxon>Ascomycota</taxon>
        <taxon>Pezizomycotina</taxon>
        <taxon>Eurotiomycetes</taxon>
        <taxon>Eurotiomycetidae</taxon>
        <taxon>Eurotiales</taxon>
        <taxon>Aspergillaceae</taxon>
        <taxon>Aspergillus</taxon>
        <taxon>Aspergillus subgen. Circumdati</taxon>
    </lineage>
</organism>
<evidence type="ECO:0000256" key="2">
    <source>
        <dbReference type="ARBA" id="ARBA00005543"/>
    </source>
</evidence>
<dbReference type="EMBL" id="AP024430">
    <property type="protein sequence ID" value="BCS02912.1"/>
    <property type="molecule type" value="Genomic_DNA"/>
</dbReference>
<proteinExistence type="inferred from homology"/>
<name>A0A7R7WH67_ASPKA</name>
<dbReference type="RefSeq" id="XP_041546674.1">
    <property type="nucleotide sequence ID" value="XM_041693383.1"/>
</dbReference>
<dbReference type="InterPro" id="IPR051035">
    <property type="entry name" value="Mito_inheritance_9"/>
</dbReference>
<sequence>MASFAAKPTSRSLSLMCRGEPIQREQLYQYTNGRFLVNEKHEMSKRYAEFDLDALCALVSALPHISSPISRIDKMEGGFNKALLMTAENGKEVIAKLPCPKVVPPQYSTASEAAVLEYVRSHTSVPVCKVLGWSSDSSNPVGSEYIIMEKAHGKQLVDVWGEMNQLQQFRLVQCLVRLESQLAALEFPAYGNLYFRPPDPKGSVRAVPIDDKFCVGPAYSASWFPQPGEERHAGPWQCLTDLGLGLTSRGLAHLQHSSFAPRRPHFGTKSEHLEILTKVRETMLHLGGFAPLQKFSKPTLWHSDLHLGNIYVSEEDPTAIVNIIDWQFTSIMPAFMQVQWPSFLAPPDGYEAGTVKPELPPNFEEMDADEKAFAITERDRALLSKCYEAALVKNHMPSYLAMTRVDSAVRYLFSFAEDTTKDGIVPLRDCLTQVAEHWNEMGITEQCPYHITDEALSKHRSELARYNDWQTLKGYTQELLHSDDEGWVSPQLDFEKVQARHAELFQLYMERETQDMTEEEARRLWFYIEHS</sequence>
<dbReference type="KEGG" id="aluc:AKAW2_61176S"/>
<reference evidence="7" key="1">
    <citation type="submission" date="2021-01" db="EMBL/GenBank/DDBJ databases">
        <authorList>
            <consortium name="Aspergillus luchuensis mut. kawachii IFO 4304 genome sequencing consortium"/>
            <person name="Kazuki M."/>
            <person name="Futagami T."/>
        </authorList>
    </citation>
    <scope>NUCLEOTIDE SEQUENCE</scope>
    <source>
        <strain evidence="7">IFO 4308</strain>
    </source>
</reference>
<evidence type="ECO:0000256" key="6">
    <source>
        <dbReference type="ARBA" id="ARBA00031849"/>
    </source>
</evidence>
<comment type="similarity">
    <text evidence="2">Belongs to the AIM9 family.</text>
</comment>
<evidence type="ECO:0000256" key="1">
    <source>
        <dbReference type="ARBA" id="ARBA00004173"/>
    </source>
</evidence>
<evidence type="ECO:0000256" key="5">
    <source>
        <dbReference type="ARBA" id="ARBA00023128"/>
    </source>
</evidence>
<dbReference type="PANTHER" id="PTHR36091:SF1">
    <property type="entry name" value="ALTERED INHERITANCE OF MITOCHONDRIA PROTEIN 9, MITOCHONDRIAL"/>
    <property type="match status" value="1"/>
</dbReference>